<keyword evidence="2" id="KW-1185">Reference proteome</keyword>
<accession>A0ABR9JP32</accession>
<proteinExistence type="predicted"/>
<comment type="caution">
    <text evidence="1">The sequence shown here is derived from an EMBL/GenBank/DDBJ whole genome shotgun (WGS) entry which is preliminary data.</text>
</comment>
<evidence type="ECO:0000313" key="2">
    <source>
        <dbReference type="Proteomes" id="UP000627838"/>
    </source>
</evidence>
<name>A0ABR9JP32_9ACTN</name>
<dbReference type="EMBL" id="JADBDZ010000001">
    <property type="protein sequence ID" value="MBE1532325.1"/>
    <property type="molecule type" value="Genomic_DNA"/>
</dbReference>
<gene>
    <name evidence="1" type="ORF">H4W34_002158</name>
</gene>
<reference evidence="1 2" key="1">
    <citation type="submission" date="2020-10" db="EMBL/GenBank/DDBJ databases">
        <title>Sequencing the genomes of 1000 actinobacteria strains.</title>
        <authorList>
            <person name="Klenk H.-P."/>
        </authorList>
    </citation>
    <scope>NUCLEOTIDE SEQUENCE [LARGE SCALE GENOMIC DNA]</scope>
    <source>
        <strain evidence="1 2">DSM 46744</strain>
    </source>
</reference>
<evidence type="ECO:0000313" key="1">
    <source>
        <dbReference type="EMBL" id="MBE1532325.1"/>
    </source>
</evidence>
<dbReference type="Proteomes" id="UP000627838">
    <property type="component" value="Unassembled WGS sequence"/>
</dbReference>
<dbReference type="Pfam" id="PF19564">
    <property type="entry name" value="DUF6086"/>
    <property type="match status" value="1"/>
</dbReference>
<organism evidence="1 2">
    <name type="scientific">Actinomadura algeriensis</name>
    <dbReference type="NCBI Taxonomy" id="1679523"/>
    <lineage>
        <taxon>Bacteria</taxon>
        <taxon>Bacillati</taxon>
        <taxon>Actinomycetota</taxon>
        <taxon>Actinomycetes</taxon>
        <taxon>Streptosporangiales</taxon>
        <taxon>Thermomonosporaceae</taxon>
        <taxon>Actinomadura</taxon>
    </lineage>
</organism>
<dbReference type="RefSeq" id="WP_192759035.1">
    <property type="nucleotide sequence ID" value="NZ_JADBDZ010000001.1"/>
</dbReference>
<dbReference type="InterPro" id="IPR045732">
    <property type="entry name" value="DUF6086"/>
</dbReference>
<sequence length="123" mass="13443">MSQYFQVGDHVLWNPATAVARLFAATAQTLADIVDKPSGIGPEGADEYQIDVRAFTAFTDELVRRYARSNHTVMRALMEGFVVTALALADRAGADVPAARGLDTADVRALAEHARRIERTMPR</sequence>
<protein>
    <submittedName>
        <fullName evidence="1">Uncharacterized protein</fullName>
    </submittedName>
</protein>